<sequence>MIRGTRAVSVNTSRRRSTSQKLTHCRFIGSFHDMSQLPRDRRPQIALAGRSNVGKSTLLNSLVGLKGMAKVSATPGKTRALNFFLINDKFYLVDLPGYGYAKVAKSVHSGWGALIETYLTKAEHLAGLILLLDSRRD</sequence>
<dbReference type="GO" id="GO:0000917">
    <property type="term" value="P:division septum assembly"/>
    <property type="evidence" value="ECO:0007669"/>
    <property type="project" value="UniProtKB-KW"/>
</dbReference>
<gene>
    <name evidence="11" type="primary">ysxC</name>
    <name evidence="11" type="ORF">C3F09_10305</name>
</gene>
<feature type="domain" description="EngB-type G" evidence="10">
    <location>
        <begin position="41"/>
        <end position="137"/>
    </location>
</feature>
<dbReference type="InterPro" id="IPR027417">
    <property type="entry name" value="P-loop_NTPase"/>
</dbReference>
<keyword evidence="8" id="KW-0717">Septation</keyword>
<proteinExistence type="inferred from homology"/>
<evidence type="ECO:0000256" key="8">
    <source>
        <dbReference type="ARBA" id="ARBA00023210"/>
    </source>
</evidence>
<dbReference type="CDD" id="cd01876">
    <property type="entry name" value="YihA_EngB"/>
    <property type="match status" value="1"/>
</dbReference>
<comment type="similarity">
    <text evidence="2">Belongs to the TRAFAC class TrmE-Era-EngA-EngB-Septin-like GTPase superfamily. EngB GTPase family.</text>
</comment>
<keyword evidence="9" id="KW-0131">Cell cycle</keyword>
<keyword evidence="3" id="KW-0132">Cell division</keyword>
<evidence type="ECO:0000256" key="5">
    <source>
        <dbReference type="ARBA" id="ARBA00022741"/>
    </source>
</evidence>
<evidence type="ECO:0000256" key="2">
    <source>
        <dbReference type="ARBA" id="ARBA00009638"/>
    </source>
</evidence>
<feature type="non-terminal residue" evidence="11">
    <location>
        <position position="137"/>
    </location>
</feature>
<keyword evidence="6" id="KW-0460">Magnesium</keyword>
<comment type="cofactor">
    <cofactor evidence="1">
        <name>Mg(2+)</name>
        <dbReference type="ChEBI" id="CHEBI:18420"/>
    </cofactor>
</comment>
<comment type="caution">
    <text evidence="11">The sequence shown here is derived from an EMBL/GenBank/DDBJ whole genome shotgun (WGS) entry which is preliminary data.</text>
</comment>
<dbReference type="NCBIfam" id="TIGR03598">
    <property type="entry name" value="GTPase_YsxC"/>
    <property type="match status" value="1"/>
</dbReference>
<dbReference type="InterPro" id="IPR030393">
    <property type="entry name" value="G_ENGB_dom"/>
</dbReference>
<dbReference type="GO" id="GO:0046872">
    <property type="term" value="F:metal ion binding"/>
    <property type="evidence" value="ECO:0007669"/>
    <property type="project" value="UniProtKB-KW"/>
</dbReference>
<dbReference type="PANTHER" id="PTHR11649:SF13">
    <property type="entry name" value="ENGB-TYPE G DOMAIN-CONTAINING PROTEIN"/>
    <property type="match status" value="1"/>
</dbReference>
<keyword evidence="4" id="KW-0479">Metal-binding</keyword>
<organism evidence="11 12">
    <name type="scientific">candidate division GN15 bacterium</name>
    <dbReference type="NCBI Taxonomy" id="2072418"/>
    <lineage>
        <taxon>Bacteria</taxon>
        <taxon>candidate division GN15</taxon>
    </lineage>
</organism>
<dbReference type="EMBL" id="PQAP01000170">
    <property type="protein sequence ID" value="PWB69526.1"/>
    <property type="molecule type" value="Genomic_DNA"/>
</dbReference>
<dbReference type="SUPFAM" id="SSF52540">
    <property type="entry name" value="P-loop containing nucleoside triphosphate hydrolases"/>
    <property type="match status" value="1"/>
</dbReference>
<dbReference type="AlphaFoldDB" id="A0A855WZT4"/>
<dbReference type="InterPro" id="IPR019987">
    <property type="entry name" value="GTP-bd_ribosome_bio_YsxC"/>
</dbReference>
<dbReference type="PROSITE" id="PS51706">
    <property type="entry name" value="G_ENGB"/>
    <property type="match status" value="1"/>
</dbReference>
<name>A0A855WZT4_9BACT</name>
<evidence type="ECO:0000313" key="11">
    <source>
        <dbReference type="EMBL" id="PWB69526.1"/>
    </source>
</evidence>
<dbReference type="PANTHER" id="PTHR11649">
    <property type="entry name" value="MSS1/TRME-RELATED GTP-BINDING PROTEIN"/>
    <property type="match status" value="1"/>
</dbReference>
<evidence type="ECO:0000256" key="7">
    <source>
        <dbReference type="ARBA" id="ARBA00023134"/>
    </source>
</evidence>
<dbReference type="GO" id="GO:0005525">
    <property type="term" value="F:GTP binding"/>
    <property type="evidence" value="ECO:0007669"/>
    <property type="project" value="UniProtKB-KW"/>
</dbReference>
<evidence type="ECO:0000256" key="9">
    <source>
        <dbReference type="ARBA" id="ARBA00023306"/>
    </source>
</evidence>
<protein>
    <submittedName>
        <fullName evidence="11">Ribosome biogenesis GTP-binding protein YsxC</fullName>
    </submittedName>
</protein>
<dbReference type="Proteomes" id="UP000250918">
    <property type="component" value="Unassembled WGS sequence"/>
</dbReference>
<dbReference type="Gene3D" id="3.40.50.300">
    <property type="entry name" value="P-loop containing nucleotide triphosphate hydrolases"/>
    <property type="match status" value="1"/>
</dbReference>
<evidence type="ECO:0000259" key="10">
    <source>
        <dbReference type="PROSITE" id="PS51706"/>
    </source>
</evidence>
<evidence type="ECO:0000256" key="1">
    <source>
        <dbReference type="ARBA" id="ARBA00001946"/>
    </source>
</evidence>
<evidence type="ECO:0000256" key="6">
    <source>
        <dbReference type="ARBA" id="ARBA00022842"/>
    </source>
</evidence>
<evidence type="ECO:0000256" key="4">
    <source>
        <dbReference type="ARBA" id="ARBA00022723"/>
    </source>
</evidence>
<accession>A0A855WZT4</accession>
<keyword evidence="7" id="KW-0342">GTP-binding</keyword>
<dbReference type="Pfam" id="PF01926">
    <property type="entry name" value="MMR_HSR1"/>
    <property type="match status" value="1"/>
</dbReference>
<reference evidence="11 12" key="1">
    <citation type="journal article" date="2018" name="ISME J.">
        <title>A methanotrophic archaeon couples anaerobic oxidation of methane to Fe(III) reduction.</title>
        <authorList>
            <person name="Cai C."/>
            <person name="Leu A.O."/>
            <person name="Xie G.J."/>
            <person name="Guo J."/>
            <person name="Feng Y."/>
            <person name="Zhao J.X."/>
            <person name="Tyson G.W."/>
            <person name="Yuan Z."/>
            <person name="Hu S."/>
        </authorList>
    </citation>
    <scope>NUCLEOTIDE SEQUENCE [LARGE SCALE GENOMIC DNA]</scope>
    <source>
        <strain evidence="11">FeB_12</strain>
    </source>
</reference>
<evidence type="ECO:0000313" key="12">
    <source>
        <dbReference type="Proteomes" id="UP000250918"/>
    </source>
</evidence>
<dbReference type="GO" id="GO:0005829">
    <property type="term" value="C:cytosol"/>
    <property type="evidence" value="ECO:0007669"/>
    <property type="project" value="TreeGrafter"/>
</dbReference>
<evidence type="ECO:0000256" key="3">
    <source>
        <dbReference type="ARBA" id="ARBA00022618"/>
    </source>
</evidence>
<keyword evidence="5" id="KW-0547">Nucleotide-binding</keyword>
<dbReference type="InterPro" id="IPR006073">
    <property type="entry name" value="GTP-bd"/>
</dbReference>